<name>A0A7V8FLD8_9BURK</name>
<evidence type="ECO:0000313" key="2">
    <source>
        <dbReference type="EMBL" id="KAF1019084.1"/>
    </source>
</evidence>
<evidence type="ECO:0000256" key="1">
    <source>
        <dbReference type="SAM" id="MobiDB-lite"/>
    </source>
</evidence>
<comment type="caution">
    <text evidence="2">The sequence shown here is derived from an EMBL/GenBank/DDBJ whole genome shotgun (WGS) entry which is preliminary data.</text>
</comment>
<sequence length="130" mass="14284">MYHLQGGILKYLETMPAERSLWQGECFVFDERVAVGQGLSPGTHALCYGCRLPISAADMASPLYRPGVSCPHCHGSKTPEQLHGFEERHRQVALARERHQQHVGAKVVRRRVDGATADPAGDSAHGSARR</sequence>
<dbReference type="PANTHER" id="PTHR43268:SF3">
    <property type="entry name" value="RHODANESE-LIKE DOMAIN-CONTAINING PROTEIN 7-RELATED"/>
    <property type="match status" value="1"/>
</dbReference>
<reference evidence="3" key="1">
    <citation type="journal article" date="2020" name="MBio">
        <title>Horizontal gene transfer to a defensive symbiont with a reduced genome amongst a multipartite beetle microbiome.</title>
        <authorList>
            <person name="Waterworth S.C."/>
            <person name="Florez L.V."/>
            <person name="Rees E.R."/>
            <person name="Hertweck C."/>
            <person name="Kaltenpoth M."/>
            <person name="Kwan J.C."/>
        </authorList>
    </citation>
    <scope>NUCLEOTIDE SEQUENCE [LARGE SCALE GENOMIC DNA]</scope>
</reference>
<dbReference type="EMBL" id="WNDQ01000065">
    <property type="protein sequence ID" value="KAF1019084.1"/>
    <property type="molecule type" value="Genomic_DNA"/>
</dbReference>
<accession>A0A7V8FLD8</accession>
<evidence type="ECO:0000313" key="3">
    <source>
        <dbReference type="Proteomes" id="UP000461670"/>
    </source>
</evidence>
<gene>
    <name evidence="2" type="ORF">GAK30_03328</name>
</gene>
<organism evidence="2 3">
    <name type="scientific">Paracidovorax wautersii</name>
    <dbReference type="NCBI Taxonomy" id="1177982"/>
    <lineage>
        <taxon>Bacteria</taxon>
        <taxon>Pseudomonadati</taxon>
        <taxon>Pseudomonadota</taxon>
        <taxon>Betaproteobacteria</taxon>
        <taxon>Burkholderiales</taxon>
        <taxon>Comamonadaceae</taxon>
        <taxon>Paracidovorax</taxon>
    </lineage>
</organism>
<proteinExistence type="predicted"/>
<feature type="region of interest" description="Disordered" evidence="1">
    <location>
        <begin position="96"/>
        <end position="130"/>
    </location>
</feature>
<dbReference type="AlphaFoldDB" id="A0A7V8FLD8"/>
<dbReference type="Proteomes" id="UP000461670">
    <property type="component" value="Unassembled WGS sequence"/>
</dbReference>
<dbReference type="InterPro" id="IPR036873">
    <property type="entry name" value="Rhodanese-like_dom_sf"/>
</dbReference>
<dbReference type="InterPro" id="IPR020936">
    <property type="entry name" value="TrhO"/>
</dbReference>
<protein>
    <submittedName>
        <fullName evidence="2">Uncharacterized protein</fullName>
    </submittedName>
</protein>
<dbReference type="PANTHER" id="PTHR43268">
    <property type="entry name" value="THIOSULFATE SULFURTRANSFERASE/RHODANESE-LIKE DOMAIN-CONTAINING PROTEIN 2"/>
    <property type="match status" value="1"/>
</dbReference>
<dbReference type="Gene3D" id="3.40.250.10">
    <property type="entry name" value="Rhodanese-like domain"/>
    <property type="match status" value="1"/>
</dbReference>